<dbReference type="Pfam" id="PF01636">
    <property type="entry name" value="APH"/>
    <property type="match status" value="1"/>
</dbReference>
<dbReference type="InterPro" id="IPR002575">
    <property type="entry name" value="Aminoglycoside_PTrfase"/>
</dbReference>
<gene>
    <name evidence="2" type="ORF">EV652_108479</name>
</gene>
<dbReference type="PANTHER" id="PTHR21310:SF15">
    <property type="entry name" value="AMINOGLYCOSIDE PHOSPHOTRANSFERASE DOMAIN-CONTAINING PROTEIN"/>
    <property type="match status" value="1"/>
</dbReference>
<keyword evidence="2" id="KW-0808">Transferase</keyword>
<dbReference type="GO" id="GO:0016301">
    <property type="term" value="F:kinase activity"/>
    <property type="evidence" value="ECO:0007669"/>
    <property type="project" value="UniProtKB-KW"/>
</dbReference>
<feature type="domain" description="Aminoglycoside phosphotransferase" evidence="1">
    <location>
        <begin position="23"/>
        <end position="255"/>
    </location>
</feature>
<protein>
    <submittedName>
        <fullName evidence="2">Aminoglycoside phosphotransferase (APT) family kinase protein</fullName>
    </submittedName>
</protein>
<dbReference type="Gene3D" id="3.90.1200.10">
    <property type="match status" value="1"/>
</dbReference>
<evidence type="ECO:0000259" key="1">
    <source>
        <dbReference type="Pfam" id="PF01636"/>
    </source>
</evidence>
<evidence type="ECO:0000313" key="2">
    <source>
        <dbReference type="EMBL" id="TCO24942.1"/>
    </source>
</evidence>
<dbReference type="InterPro" id="IPR011009">
    <property type="entry name" value="Kinase-like_dom_sf"/>
</dbReference>
<accession>A0A4R2HCA2</accession>
<comment type="caution">
    <text evidence="2">The sequence shown here is derived from an EMBL/GenBank/DDBJ whole genome shotgun (WGS) entry which is preliminary data.</text>
</comment>
<dbReference type="InterPro" id="IPR051678">
    <property type="entry name" value="AGP_Transferase"/>
</dbReference>
<evidence type="ECO:0000313" key="3">
    <source>
        <dbReference type="Proteomes" id="UP000294508"/>
    </source>
</evidence>
<dbReference type="EMBL" id="SLWN01000008">
    <property type="protein sequence ID" value="TCO24942.1"/>
    <property type="molecule type" value="Genomic_DNA"/>
</dbReference>
<dbReference type="SUPFAM" id="SSF56112">
    <property type="entry name" value="Protein kinase-like (PK-like)"/>
    <property type="match status" value="1"/>
</dbReference>
<reference evidence="2 3" key="1">
    <citation type="journal article" date="2015" name="Stand. Genomic Sci.">
        <title>Genomic Encyclopedia of Bacterial and Archaeal Type Strains, Phase III: the genomes of soil and plant-associated and newly described type strains.</title>
        <authorList>
            <person name="Whitman W.B."/>
            <person name="Woyke T."/>
            <person name="Klenk H.P."/>
            <person name="Zhou Y."/>
            <person name="Lilburn T.G."/>
            <person name="Beck B.J."/>
            <person name="De Vos P."/>
            <person name="Vandamme P."/>
            <person name="Eisen J.A."/>
            <person name="Garrity G."/>
            <person name="Hugenholtz P."/>
            <person name="Kyrpides N.C."/>
        </authorList>
    </citation>
    <scope>NUCLEOTIDE SEQUENCE [LARGE SCALE GENOMIC DNA]</scope>
    <source>
        <strain evidence="2 3">VKM Ac-2572</strain>
    </source>
</reference>
<sequence>MKVVDIEAMVAKACPGSEIAEVVRRTGGQLSTVFEVRRRAAQPLIVKVYTPEWAWKQAKEVHVYGLLETQLADTVPKVIHVGDSFTILTKLDGVPLSETDPPDWRATYQQLGQLLAAIHRIEQPAYGYLTDEILDPLPDNTQYMRRQFAKKLKEFEDLNGDPALHQGIQQYVETHAALLESSTTPVLCHNDFHEGNVLVDPSTWRVTGFIDVENAIAADPLMDLAKTQSYSIRGNEEKLDGLRDGYGDLPPDWRERTTLYRLYHSLELWDWFASIGTTVHLDSIAGDMAEIVRT</sequence>
<organism evidence="2 3">
    <name type="scientific">Kribbella steppae</name>
    <dbReference type="NCBI Taxonomy" id="2512223"/>
    <lineage>
        <taxon>Bacteria</taxon>
        <taxon>Bacillati</taxon>
        <taxon>Actinomycetota</taxon>
        <taxon>Actinomycetes</taxon>
        <taxon>Propionibacteriales</taxon>
        <taxon>Kribbellaceae</taxon>
        <taxon>Kribbella</taxon>
    </lineage>
</organism>
<proteinExistence type="predicted"/>
<name>A0A4R2HCA2_9ACTN</name>
<keyword evidence="3" id="KW-1185">Reference proteome</keyword>
<dbReference type="AlphaFoldDB" id="A0A4R2HCA2"/>
<keyword evidence="2" id="KW-0418">Kinase</keyword>
<dbReference type="Proteomes" id="UP000294508">
    <property type="component" value="Unassembled WGS sequence"/>
</dbReference>
<dbReference type="PANTHER" id="PTHR21310">
    <property type="entry name" value="AMINOGLYCOSIDE PHOSPHOTRANSFERASE-RELATED-RELATED"/>
    <property type="match status" value="1"/>
</dbReference>